<organism evidence="3 4">
    <name type="scientific">Passalora fulva</name>
    <name type="common">Tomato leaf mold</name>
    <name type="synonym">Cladosporium fulvum</name>
    <dbReference type="NCBI Taxonomy" id="5499"/>
    <lineage>
        <taxon>Eukaryota</taxon>
        <taxon>Fungi</taxon>
        <taxon>Dikarya</taxon>
        <taxon>Ascomycota</taxon>
        <taxon>Pezizomycotina</taxon>
        <taxon>Dothideomycetes</taxon>
        <taxon>Dothideomycetidae</taxon>
        <taxon>Mycosphaerellales</taxon>
        <taxon>Mycosphaerellaceae</taxon>
        <taxon>Fulvia</taxon>
    </lineage>
</organism>
<name>A0A9Q8P6P8_PASFU</name>
<dbReference type="SUPFAM" id="SSF57701">
    <property type="entry name" value="Zn2/Cys6 DNA-binding domain"/>
    <property type="match status" value="1"/>
</dbReference>
<sequence length="672" mass="75068">MPSFDSTPFAWESVEDIAECIHFDLLRFFLSCHLKDEHRAGMFSILNVAQDPGDRTASKSSADRACDQCKLRKVKCTMAKPCKPCEAKRISCTYDRARKKRGPAGKRMSMPGSFERPASVSDLGLTSPPLQPLERVTTAPVHQQTPQWPAQDVNGEATSCSATVSTHQSAERVRTMIQQEQLTPDAMSAASIGFSDHGVPAASPNAFIFPSMPVESPSGWDDPFAEITEQDLPALVESTDIWPAKVNETALLTWIDVYFKRLHPTIPILNRTTMYCDMLLRKHRTNAQYGAMLQIHERASMPSRSVQARMLMDECVKMRSSADFGEYPTIEMVLASFFLFACLFGSSQHKAARHRLREAVDLAHSLGLHLPTSYAGLSDTVREQWVRTYLVLSVTERAYALQQNPAISFRGQPGVTARFMQAFDPSATSEYIASLIFREQTDAVGMTGLLYLMDSFDAIDERITDCWSGYCSYSDGMCETFDRRRALQMFRAQRRVREACISGNISFAPTVTPLPLAQLLETQRADISVTQLWLLNRLWQLCLTHQLLRDVSEHSELRYDFACEIASALLDCCNKLTLAAMEVHGVGFAEKIFDVGIGWVTALQSSSQLRVDTAWSRAEDDSVPGSHDSQAPIKVAELPERLRALLQDFRGGDHQYVSRLDVALSGVSSYYS</sequence>
<dbReference type="InterPro" id="IPR036864">
    <property type="entry name" value="Zn2-C6_fun-type_DNA-bd_sf"/>
</dbReference>
<dbReference type="PROSITE" id="PS00463">
    <property type="entry name" value="ZN2_CY6_FUNGAL_1"/>
    <property type="match status" value="1"/>
</dbReference>
<dbReference type="InterPro" id="IPR050797">
    <property type="entry name" value="Carb_Metab_Trans_Reg"/>
</dbReference>
<gene>
    <name evidence="3" type="ORF">CLAFUR5_08227</name>
</gene>
<dbReference type="OrthoDB" id="271595at2759"/>
<reference evidence="3" key="1">
    <citation type="submission" date="2021-12" db="EMBL/GenBank/DDBJ databases">
        <authorList>
            <person name="Zaccaron A."/>
            <person name="Stergiopoulos I."/>
        </authorList>
    </citation>
    <scope>NUCLEOTIDE SEQUENCE</scope>
    <source>
        <strain evidence="3">Race5_Kim</strain>
    </source>
</reference>
<dbReference type="Pfam" id="PF00172">
    <property type="entry name" value="Zn_clus"/>
    <property type="match status" value="1"/>
</dbReference>
<dbReference type="Proteomes" id="UP000756132">
    <property type="component" value="Chromosome 3"/>
</dbReference>
<keyword evidence="1" id="KW-0539">Nucleus</keyword>
<dbReference type="RefSeq" id="XP_047759605.1">
    <property type="nucleotide sequence ID" value="XM_047907375.1"/>
</dbReference>
<dbReference type="GO" id="GO:0000981">
    <property type="term" value="F:DNA-binding transcription factor activity, RNA polymerase II-specific"/>
    <property type="evidence" value="ECO:0007669"/>
    <property type="project" value="InterPro"/>
</dbReference>
<dbReference type="GeneID" id="71988105"/>
<evidence type="ECO:0000313" key="4">
    <source>
        <dbReference type="Proteomes" id="UP000756132"/>
    </source>
</evidence>
<accession>A0A9Q8P6P8</accession>
<evidence type="ECO:0000259" key="2">
    <source>
        <dbReference type="PROSITE" id="PS50048"/>
    </source>
</evidence>
<dbReference type="EMBL" id="CP090165">
    <property type="protein sequence ID" value="UJO15239.1"/>
    <property type="molecule type" value="Genomic_DNA"/>
</dbReference>
<protein>
    <recommendedName>
        <fullName evidence="2">Zn(2)-C6 fungal-type domain-containing protein</fullName>
    </recommendedName>
</protein>
<dbReference type="GO" id="GO:0008270">
    <property type="term" value="F:zinc ion binding"/>
    <property type="evidence" value="ECO:0007669"/>
    <property type="project" value="InterPro"/>
</dbReference>
<dbReference type="Gene3D" id="4.10.240.10">
    <property type="entry name" value="Zn(2)-C6 fungal-type DNA-binding domain"/>
    <property type="match status" value="1"/>
</dbReference>
<dbReference type="KEGG" id="ffu:CLAFUR5_08227"/>
<dbReference type="PANTHER" id="PTHR31668">
    <property type="entry name" value="GLUCOSE TRANSPORT TRANSCRIPTION REGULATOR RGT1-RELATED-RELATED"/>
    <property type="match status" value="1"/>
</dbReference>
<dbReference type="SMART" id="SM00066">
    <property type="entry name" value="GAL4"/>
    <property type="match status" value="1"/>
</dbReference>
<dbReference type="PANTHER" id="PTHR31668:SF30">
    <property type="entry name" value="ZN(II)2CYS6 TRANSCRIPTION FACTOR (EUROFUNG)"/>
    <property type="match status" value="1"/>
</dbReference>
<dbReference type="CDD" id="cd00067">
    <property type="entry name" value="GAL4"/>
    <property type="match status" value="1"/>
</dbReference>
<dbReference type="InterPro" id="IPR001138">
    <property type="entry name" value="Zn2Cys6_DnaBD"/>
</dbReference>
<dbReference type="PROSITE" id="PS50048">
    <property type="entry name" value="ZN2_CY6_FUNGAL_2"/>
    <property type="match status" value="1"/>
</dbReference>
<evidence type="ECO:0000256" key="1">
    <source>
        <dbReference type="ARBA" id="ARBA00023242"/>
    </source>
</evidence>
<reference evidence="3" key="2">
    <citation type="journal article" date="2022" name="Microb. Genom.">
        <title>A chromosome-scale genome assembly of the tomato pathogen Cladosporium fulvum reveals a compartmentalized genome architecture and the presence of a dispensable chromosome.</title>
        <authorList>
            <person name="Zaccaron A.Z."/>
            <person name="Chen L.H."/>
            <person name="Samaras A."/>
            <person name="Stergiopoulos I."/>
        </authorList>
    </citation>
    <scope>NUCLEOTIDE SEQUENCE</scope>
    <source>
        <strain evidence="3">Race5_Kim</strain>
    </source>
</reference>
<dbReference type="CDD" id="cd12148">
    <property type="entry name" value="fungal_TF_MHR"/>
    <property type="match status" value="1"/>
</dbReference>
<keyword evidence="4" id="KW-1185">Reference proteome</keyword>
<proteinExistence type="predicted"/>
<dbReference type="AlphaFoldDB" id="A0A9Q8P6P8"/>
<feature type="domain" description="Zn(2)-C6 fungal-type" evidence="2">
    <location>
        <begin position="65"/>
        <end position="94"/>
    </location>
</feature>
<evidence type="ECO:0000313" key="3">
    <source>
        <dbReference type="EMBL" id="UJO15239.1"/>
    </source>
</evidence>